<gene>
    <name evidence="1" type="ORF">SAMN04488579_10532</name>
</gene>
<accession>A0A1H3DJM4</accession>
<keyword evidence="2" id="KW-1185">Reference proteome</keyword>
<dbReference type="AlphaFoldDB" id="A0A1H3DJM4"/>
<sequence length="204" mass="22764">MAKLLYQGHGSYRLQSADGRVIYVDPYAGDGYELPADFVLITHEHYDHTNLNLVRMKADGIILRAADMIEEGQYLKKTYGDFILRAVPAYNLKHDRDACVGYVMVIDGVKVYGSGDTSRTDCMEAVLSKENIDYALLCIDGVYNMNPEEASECAAIIRANHSIPIHVAPADSQRLFDLSVAESFHAEGRLILRPGEEIELVHKD</sequence>
<evidence type="ECO:0000313" key="2">
    <source>
        <dbReference type="Proteomes" id="UP000199652"/>
    </source>
</evidence>
<dbReference type="EMBL" id="FNOU01000005">
    <property type="protein sequence ID" value="SDX66626.1"/>
    <property type="molecule type" value="Genomic_DNA"/>
</dbReference>
<reference evidence="2" key="1">
    <citation type="submission" date="2016-10" db="EMBL/GenBank/DDBJ databases">
        <authorList>
            <person name="Varghese N."/>
            <person name="Submissions S."/>
        </authorList>
    </citation>
    <scope>NUCLEOTIDE SEQUENCE [LARGE SCALE GENOMIC DNA]</scope>
    <source>
        <strain evidence="2">VPI 5359</strain>
    </source>
</reference>
<dbReference type="RefSeq" id="WP_090243878.1">
    <property type="nucleotide sequence ID" value="NZ_FNOU01000005.1"/>
</dbReference>
<protein>
    <submittedName>
        <fullName evidence="1">L-ascorbate metabolism protein UlaG, beta-lactamase superfamily</fullName>
    </submittedName>
</protein>
<name>A0A1H3DJM4_EUBBA</name>
<dbReference type="Pfam" id="PF13483">
    <property type="entry name" value="Lactamase_B_3"/>
    <property type="match status" value="1"/>
</dbReference>
<dbReference type="SUPFAM" id="SSF56281">
    <property type="entry name" value="Metallo-hydrolase/oxidoreductase"/>
    <property type="match status" value="1"/>
</dbReference>
<evidence type="ECO:0000313" key="1">
    <source>
        <dbReference type="EMBL" id="SDX66626.1"/>
    </source>
</evidence>
<dbReference type="PANTHER" id="PTHR39189:SF1">
    <property type="entry name" value="UPF0173 METAL-DEPENDENT HYDROLASE YTKL"/>
    <property type="match status" value="1"/>
</dbReference>
<proteinExistence type="predicted"/>
<dbReference type="OrthoDB" id="9789133at2"/>
<dbReference type="InterPro" id="IPR036866">
    <property type="entry name" value="RibonucZ/Hydroxyglut_hydro"/>
</dbReference>
<organism evidence="1 2">
    <name type="scientific">Eubacterium barkeri</name>
    <name type="common">Clostridium barkeri</name>
    <dbReference type="NCBI Taxonomy" id="1528"/>
    <lineage>
        <taxon>Bacteria</taxon>
        <taxon>Bacillati</taxon>
        <taxon>Bacillota</taxon>
        <taxon>Clostridia</taxon>
        <taxon>Eubacteriales</taxon>
        <taxon>Eubacteriaceae</taxon>
        <taxon>Eubacterium</taxon>
    </lineage>
</organism>
<dbReference type="Proteomes" id="UP000199652">
    <property type="component" value="Unassembled WGS sequence"/>
</dbReference>
<dbReference type="Gene3D" id="3.60.15.10">
    <property type="entry name" value="Ribonuclease Z/Hydroxyacylglutathione hydrolase-like"/>
    <property type="match status" value="1"/>
</dbReference>
<dbReference type="STRING" id="1528.SAMN04488579_10532"/>
<dbReference type="PANTHER" id="PTHR39189">
    <property type="entry name" value="UPF0173 METAL-DEPENDENT HYDROLASE YTKL"/>
    <property type="match status" value="1"/>
</dbReference>